<dbReference type="Gene3D" id="3.60.10.10">
    <property type="entry name" value="Endonuclease/exonuclease/phosphatase"/>
    <property type="match status" value="1"/>
</dbReference>
<name>A0A8B8ZI17_PHODC</name>
<dbReference type="PANTHER" id="PTHR33116">
    <property type="entry name" value="REVERSE TRANSCRIPTASE ZINC-BINDING DOMAIN-CONTAINING PROTEIN-RELATED-RELATED"/>
    <property type="match status" value="1"/>
</dbReference>
<dbReference type="GO" id="GO:0004523">
    <property type="term" value="F:RNA-DNA hybrid ribonuclease activity"/>
    <property type="evidence" value="ECO:0007669"/>
    <property type="project" value="InterPro"/>
</dbReference>
<dbReference type="CDD" id="cd06222">
    <property type="entry name" value="RNase_H_like"/>
    <property type="match status" value="1"/>
</dbReference>
<dbReference type="SUPFAM" id="SSF56219">
    <property type="entry name" value="DNase I-like"/>
    <property type="match status" value="1"/>
</dbReference>
<feature type="domain" description="Reverse transcriptase" evidence="1">
    <location>
        <begin position="302"/>
        <end position="674"/>
    </location>
</feature>
<dbReference type="InterPro" id="IPR012337">
    <property type="entry name" value="RNaseH-like_sf"/>
</dbReference>
<dbReference type="Pfam" id="PF03372">
    <property type="entry name" value="Exo_endo_phos"/>
    <property type="match status" value="1"/>
</dbReference>
<dbReference type="OrthoDB" id="693026at2759"/>
<evidence type="ECO:0000313" key="2">
    <source>
        <dbReference type="Proteomes" id="UP000228380"/>
    </source>
</evidence>
<dbReference type="PANTHER" id="PTHR33116:SF78">
    <property type="entry name" value="OS12G0587133 PROTEIN"/>
    <property type="match status" value="1"/>
</dbReference>
<dbReference type="GeneID" id="120104264"/>
<dbReference type="InterPro" id="IPR000477">
    <property type="entry name" value="RT_dom"/>
</dbReference>
<evidence type="ECO:0000259" key="1">
    <source>
        <dbReference type="PROSITE" id="PS50878"/>
    </source>
</evidence>
<dbReference type="GO" id="GO:0003676">
    <property type="term" value="F:nucleic acid binding"/>
    <property type="evidence" value="ECO:0007669"/>
    <property type="project" value="InterPro"/>
</dbReference>
<dbReference type="CDD" id="cd01650">
    <property type="entry name" value="RT_nLTR_like"/>
    <property type="match status" value="1"/>
</dbReference>
<evidence type="ECO:0000313" key="3">
    <source>
        <dbReference type="RefSeq" id="XP_038971103.1"/>
    </source>
</evidence>
<dbReference type="RefSeq" id="XP_038971103.1">
    <property type="nucleotide sequence ID" value="XM_039115175.1"/>
</dbReference>
<dbReference type="Proteomes" id="UP000228380">
    <property type="component" value="Chromosome 1"/>
</dbReference>
<dbReference type="InterPro" id="IPR036397">
    <property type="entry name" value="RNaseH_sf"/>
</dbReference>
<dbReference type="Pfam" id="PF13456">
    <property type="entry name" value="RVT_3"/>
    <property type="match status" value="1"/>
</dbReference>
<dbReference type="InterPro" id="IPR005135">
    <property type="entry name" value="Endo/exonuclease/phosphatase"/>
</dbReference>
<dbReference type="Pfam" id="PF13966">
    <property type="entry name" value="zf-RVT"/>
    <property type="match status" value="1"/>
</dbReference>
<dbReference type="InterPro" id="IPR026960">
    <property type="entry name" value="RVT-Znf"/>
</dbReference>
<gene>
    <name evidence="3" type="primary">LOC120104264</name>
</gene>
<organism evidence="2 3">
    <name type="scientific">Phoenix dactylifera</name>
    <name type="common">Date palm</name>
    <dbReference type="NCBI Taxonomy" id="42345"/>
    <lineage>
        <taxon>Eukaryota</taxon>
        <taxon>Viridiplantae</taxon>
        <taxon>Streptophyta</taxon>
        <taxon>Embryophyta</taxon>
        <taxon>Tracheophyta</taxon>
        <taxon>Spermatophyta</taxon>
        <taxon>Magnoliopsida</taxon>
        <taxon>Liliopsida</taxon>
        <taxon>Arecaceae</taxon>
        <taxon>Coryphoideae</taxon>
        <taxon>Phoeniceae</taxon>
        <taxon>Phoenix</taxon>
    </lineage>
</organism>
<keyword evidence="2" id="KW-1185">Reference proteome</keyword>
<dbReference type="AlphaFoldDB" id="A0A8B8ZI17"/>
<sequence length="1221" mass="139364">MRILAWNCRGAAKPAFMSSFKRLVQLHCPEICFLCETRLSGDGLGRLRRRQGRDWETYAVESQGLSGGLLILWRRGVARIDVFHNCSQQVVMVVSELEADPWVLCGVYASTDYRVRRTLWHEITNLLAQGIPTVAVGDFNCIQSADEKRGGAPFTDRIDRREFRDFVQLNGLVDLGFSGPRFTWCNNQPGGARVWERLDRAFASPDWILRFPTCRVSHLPRIASDHCPLLISTSSVSGHHSPFRFEKIWLSYPQSWDIVRDAWRVPVRGDAMRRVSRKLELTKRRLRRWNREVVGDIFRRLEGVEEEITTLQEREDLRGTLPEEDMSHLRGLLATHHSLLRQHEIFWRQKSRVQWVNEGDRNTRFFHRTTVIRRQRSMIHSLRDGSGRRVEGIADDENTTLVRPVLAEEVQEVVWALAADKAPGPDGFPPFFFRRYWGIIRGAVIEAVQCFFTQAAMPEDWKATFIMLIPKRQEEMMWDLQRASKRGSLMAVKLDMERAYDKIRWSFLRRALEAYGFHRRWIGWILGCIQGPKFSILVNGTPSVFFESTMGLQQGCPLSPYLFIICSDILSRALQRACASRELESYVSAPGAGPVSHLLFADDCLLLSRARVSEARVLRRVLADYCAASGQRINFTKSAIQFSPSTESRVRQKIRSILQMPEQEGTLVYLGVPITGRRLRVAECSGLVQRVESRLEGWRASSLSMMGRLTLVRSVLGSMPVYLMANTVVPKTTLLKIERLLRSFLWGSHGGGRGVHLVAWERVCRPTSEGGLGVQSLLERRETLIARHAARFLLEPYGLWSRVMATRYGRGSPEVARRGRRISFMWREIGRYLPTVLAHTRWLMGDGRTIVVTDDPWVDTIPLRYWPTTVDFEAAVGLRVCDLLAPGRAEWDVDRLHQLFGAHLAERILSLPVPGCEGPDVRVWSTSCRASVRLGDLARVIQCEHESGWDGAWIWRSRLHPRAALFLWKVMWDRLPTRAVLSRRGLGIPAECGACGADESVDHALFGCFWARQTWQWTGIPEEVWRERRLFLQMIRQWLASPRTCQEAIRATCTAHQIWLARNARTFGERRMSPSGTRGGAGFVIRDPHSRVVAAGGCRLFDTSVPAAELRAAWAGLCHARRVLRASSIILEGDSSTVIGWIRRESTDHPLIRNIRMMVRDVVAFEAKHVFREANGAADWVAAYAAHHSGYALWAGERELPLALREILYFDVLGCIRTRVV</sequence>
<reference evidence="3" key="2">
    <citation type="submission" date="2025-08" db="UniProtKB">
        <authorList>
            <consortium name="RefSeq"/>
        </authorList>
    </citation>
    <scope>IDENTIFICATION</scope>
    <source>
        <tissue evidence="3">Young leaves</tissue>
    </source>
</reference>
<proteinExistence type="predicted"/>
<dbReference type="InterPro" id="IPR036691">
    <property type="entry name" value="Endo/exonu/phosph_ase_sf"/>
</dbReference>
<dbReference type="InterPro" id="IPR002156">
    <property type="entry name" value="RNaseH_domain"/>
</dbReference>
<dbReference type="Gene3D" id="3.30.420.10">
    <property type="entry name" value="Ribonuclease H-like superfamily/Ribonuclease H"/>
    <property type="match status" value="1"/>
</dbReference>
<reference evidence="2" key="1">
    <citation type="journal article" date="2019" name="Nat. Commun.">
        <title>Genome-wide association mapping of date palm fruit traits.</title>
        <authorList>
            <person name="Hazzouri K.M."/>
            <person name="Gros-Balthazard M."/>
            <person name="Flowers J.M."/>
            <person name="Copetti D."/>
            <person name="Lemansour A."/>
            <person name="Lebrun M."/>
            <person name="Masmoudi K."/>
            <person name="Ferrand S."/>
            <person name="Dhar M.I."/>
            <person name="Fresquez Z.A."/>
            <person name="Rosas U."/>
            <person name="Zhang J."/>
            <person name="Talag J."/>
            <person name="Lee S."/>
            <person name="Kudrna D."/>
            <person name="Powell R.F."/>
            <person name="Leitch I.J."/>
            <person name="Krueger R.R."/>
            <person name="Wing R.A."/>
            <person name="Amiri K.M.A."/>
            <person name="Purugganan M.D."/>
        </authorList>
    </citation>
    <scope>NUCLEOTIDE SEQUENCE [LARGE SCALE GENOMIC DNA]</scope>
    <source>
        <strain evidence="2">cv. Khalas</strain>
    </source>
</reference>
<dbReference type="Pfam" id="PF00078">
    <property type="entry name" value="RVT_1"/>
    <property type="match status" value="1"/>
</dbReference>
<dbReference type="KEGG" id="pda:120104264"/>
<dbReference type="InterPro" id="IPR044730">
    <property type="entry name" value="RNase_H-like_dom_plant"/>
</dbReference>
<dbReference type="PROSITE" id="PS50878">
    <property type="entry name" value="RT_POL"/>
    <property type="match status" value="1"/>
</dbReference>
<protein>
    <submittedName>
        <fullName evidence="3">Uncharacterized protein LOC120104264</fullName>
    </submittedName>
</protein>
<dbReference type="SUPFAM" id="SSF53098">
    <property type="entry name" value="Ribonuclease H-like"/>
    <property type="match status" value="1"/>
</dbReference>
<dbReference type="InterPro" id="IPR043502">
    <property type="entry name" value="DNA/RNA_pol_sf"/>
</dbReference>
<accession>A0A8B8ZI17</accession>
<dbReference type="SUPFAM" id="SSF56672">
    <property type="entry name" value="DNA/RNA polymerases"/>
    <property type="match status" value="1"/>
</dbReference>